<protein>
    <recommendedName>
        <fullName evidence="4">tRNA pseudouridine synthase A</fullName>
        <ecNumber evidence="4">5.4.99.12</ecNumber>
    </recommendedName>
    <alternativeName>
        <fullName evidence="4">tRNA pseudouridine(38-40) synthase</fullName>
    </alternativeName>
    <alternativeName>
        <fullName evidence="4">tRNA pseudouridylate synthase I</fullName>
    </alternativeName>
    <alternativeName>
        <fullName evidence="4">tRNA-uridine isomerase I</fullName>
    </alternativeName>
</protein>
<dbReference type="FunFam" id="3.30.70.580:FF:000001">
    <property type="entry name" value="tRNA pseudouridine synthase A"/>
    <property type="match status" value="1"/>
</dbReference>
<dbReference type="OrthoDB" id="9811823at2"/>
<dbReference type="PIRSF" id="PIRSF001430">
    <property type="entry name" value="tRNA_psdUrid_synth"/>
    <property type="match status" value="1"/>
</dbReference>
<evidence type="ECO:0000313" key="9">
    <source>
        <dbReference type="EMBL" id="KAB1640207.1"/>
    </source>
</evidence>
<feature type="binding site" evidence="4 6">
    <location>
        <position position="123"/>
    </location>
    <ligand>
        <name>substrate</name>
    </ligand>
</feature>
<feature type="active site" description="Nucleophile" evidence="4 5">
    <location>
        <position position="61"/>
    </location>
</feature>
<reference evidence="9 10" key="1">
    <citation type="submission" date="2019-09" db="EMBL/GenBank/DDBJ databases">
        <title>Whole genome shotgun sequencing (WGS) of Ellagibacter isourolithinifaciens DSM 104140(T) and Adlercreutzia muris DSM 29508(T).</title>
        <authorList>
            <person name="Stoll D.A."/>
            <person name="Danylec N."/>
            <person name="Huch M."/>
        </authorList>
    </citation>
    <scope>NUCLEOTIDE SEQUENCE [LARGE SCALE GENOMIC DNA]</scope>
    <source>
        <strain evidence="9 10">DSM 104140</strain>
    </source>
</reference>
<evidence type="ECO:0000256" key="6">
    <source>
        <dbReference type="PIRSR" id="PIRSR001430-2"/>
    </source>
</evidence>
<comment type="caution">
    <text evidence="9">The sequence shown here is derived from an EMBL/GenBank/DDBJ whole genome shotgun (WGS) entry which is preliminary data.</text>
</comment>
<dbReference type="NCBIfam" id="TIGR00071">
    <property type="entry name" value="hisT_truA"/>
    <property type="match status" value="1"/>
</dbReference>
<evidence type="ECO:0000313" key="10">
    <source>
        <dbReference type="Proteomes" id="UP000468668"/>
    </source>
</evidence>
<evidence type="ECO:0000256" key="4">
    <source>
        <dbReference type="HAMAP-Rule" id="MF_00171"/>
    </source>
</evidence>
<dbReference type="EMBL" id="WAJR01000016">
    <property type="protein sequence ID" value="KAB1640207.1"/>
    <property type="molecule type" value="Genomic_DNA"/>
</dbReference>
<dbReference type="GO" id="GO:0160147">
    <property type="term" value="F:tRNA pseudouridine(38-40) synthase activity"/>
    <property type="evidence" value="ECO:0007669"/>
    <property type="project" value="UniProtKB-EC"/>
</dbReference>
<name>A0A6N6NN70_9ACTN</name>
<dbReference type="InterPro" id="IPR020097">
    <property type="entry name" value="PsdUridine_synth_TruA_a/b_dom"/>
</dbReference>
<evidence type="ECO:0000259" key="8">
    <source>
        <dbReference type="Pfam" id="PF01416"/>
    </source>
</evidence>
<dbReference type="CDD" id="cd02570">
    <property type="entry name" value="PseudoU_synth_EcTruA"/>
    <property type="match status" value="1"/>
</dbReference>
<dbReference type="AlphaFoldDB" id="A0A6N6NN70"/>
<dbReference type="HAMAP" id="MF_00171">
    <property type="entry name" value="TruA"/>
    <property type="match status" value="1"/>
</dbReference>
<dbReference type="Proteomes" id="UP000468668">
    <property type="component" value="Unassembled WGS sequence"/>
</dbReference>
<keyword evidence="10" id="KW-1185">Reference proteome</keyword>
<dbReference type="GO" id="GO:0003723">
    <property type="term" value="F:RNA binding"/>
    <property type="evidence" value="ECO:0007669"/>
    <property type="project" value="InterPro"/>
</dbReference>
<proteinExistence type="inferred from homology"/>
<dbReference type="GO" id="GO:0031119">
    <property type="term" value="P:tRNA pseudouridine synthesis"/>
    <property type="evidence" value="ECO:0007669"/>
    <property type="project" value="UniProtKB-UniRule"/>
</dbReference>
<evidence type="ECO:0000256" key="5">
    <source>
        <dbReference type="PIRSR" id="PIRSR001430-1"/>
    </source>
</evidence>
<comment type="similarity">
    <text evidence="1 4 7">Belongs to the tRNA pseudouridine synthase TruA family.</text>
</comment>
<sequence>MLDMDNVKNYMTHSLAVAYNGKPFSGFARQPGQLTVQGELEHALELLFRREVETTCAGRTDAGVHARAQVVSFDISPDELRDRTLESLARSMNALTHEAIVVRSVDERELGFSARFDATEREYRYFICVEPAPPIFLRDFSWHIPKPLDVEAMREASRALIGEHDFKSFCMAASAVGKPTCRNVHEISFAQEEVMGERAVVITVKGNAFLHSMVRTIVGTLVMVGRGQRKPEWVADVLQACDRCAAGENAPAAGLVFWNVSYDGVRDHI</sequence>
<dbReference type="GeneID" id="98658162"/>
<dbReference type="PANTHER" id="PTHR11142:SF0">
    <property type="entry name" value="TRNA PSEUDOURIDINE SYNTHASE-LIKE 1"/>
    <property type="match status" value="1"/>
</dbReference>
<dbReference type="Gene3D" id="3.30.70.660">
    <property type="entry name" value="Pseudouridine synthase I, catalytic domain, C-terminal subdomain"/>
    <property type="match status" value="1"/>
</dbReference>
<dbReference type="InterPro" id="IPR020103">
    <property type="entry name" value="PsdUridine_synth_cat_dom_sf"/>
</dbReference>
<evidence type="ECO:0000256" key="1">
    <source>
        <dbReference type="ARBA" id="ARBA00009375"/>
    </source>
</evidence>
<dbReference type="EC" id="5.4.99.12" evidence="4"/>
<keyword evidence="3 4" id="KW-0413">Isomerase</keyword>
<gene>
    <name evidence="4 9" type="primary">truA</name>
    <name evidence="9" type="ORF">F8C90_07050</name>
</gene>
<evidence type="ECO:0000256" key="3">
    <source>
        <dbReference type="ARBA" id="ARBA00023235"/>
    </source>
</evidence>
<dbReference type="SUPFAM" id="SSF55120">
    <property type="entry name" value="Pseudouridine synthase"/>
    <property type="match status" value="1"/>
</dbReference>
<accession>A0A6N6NN70</accession>
<dbReference type="RefSeq" id="WP_158049820.1">
    <property type="nucleotide sequence ID" value="NZ_WAJR01000016.1"/>
</dbReference>
<comment type="function">
    <text evidence="4">Formation of pseudouridine at positions 38, 39 and 40 in the anticodon stem and loop of transfer RNAs.</text>
</comment>
<evidence type="ECO:0000256" key="2">
    <source>
        <dbReference type="ARBA" id="ARBA00022694"/>
    </source>
</evidence>
<dbReference type="Gene3D" id="3.30.70.580">
    <property type="entry name" value="Pseudouridine synthase I, catalytic domain, N-terminal subdomain"/>
    <property type="match status" value="1"/>
</dbReference>
<evidence type="ECO:0000256" key="7">
    <source>
        <dbReference type="RuleBase" id="RU003792"/>
    </source>
</evidence>
<dbReference type="InterPro" id="IPR001406">
    <property type="entry name" value="PsdUridine_synth_TruA"/>
</dbReference>
<dbReference type="InterPro" id="IPR020095">
    <property type="entry name" value="PsdUridine_synth_TruA_C"/>
</dbReference>
<dbReference type="InterPro" id="IPR020094">
    <property type="entry name" value="TruA/RsuA/RluB/E/F_N"/>
</dbReference>
<dbReference type="PANTHER" id="PTHR11142">
    <property type="entry name" value="PSEUDOURIDYLATE SYNTHASE"/>
    <property type="match status" value="1"/>
</dbReference>
<dbReference type="Pfam" id="PF01416">
    <property type="entry name" value="PseudoU_synth_1"/>
    <property type="match status" value="2"/>
</dbReference>
<feature type="domain" description="Pseudouridine synthase I TruA alpha/beta" evidence="8">
    <location>
        <begin position="156"/>
        <end position="263"/>
    </location>
</feature>
<comment type="subunit">
    <text evidence="4">Homodimer.</text>
</comment>
<organism evidence="9 10">
    <name type="scientific">Ellagibacter isourolithinifaciens</name>
    <dbReference type="NCBI Taxonomy" id="2137581"/>
    <lineage>
        <taxon>Bacteria</taxon>
        <taxon>Bacillati</taxon>
        <taxon>Actinomycetota</taxon>
        <taxon>Coriobacteriia</taxon>
        <taxon>Eggerthellales</taxon>
        <taxon>Eggerthellaceae</taxon>
        <taxon>Ellagibacter</taxon>
    </lineage>
</organism>
<comment type="caution">
    <text evidence="4">Lacks conserved residue(s) required for the propagation of feature annotation.</text>
</comment>
<feature type="domain" description="Pseudouridine synthase I TruA alpha/beta" evidence="8">
    <location>
        <begin position="16"/>
        <end position="117"/>
    </location>
</feature>
<keyword evidence="2 4" id="KW-0819">tRNA processing</keyword>
<comment type="catalytic activity">
    <reaction evidence="4 7">
        <text>uridine(38/39/40) in tRNA = pseudouridine(38/39/40) in tRNA</text>
        <dbReference type="Rhea" id="RHEA:22376"/>
        <dbReference type="Rhea" id="RHEA-COMP:10085"/>
        <dbReference type="Rhea" id="RHEA-COMP:10087"/>
        <dbReference type="ChEBI" id="CHEBI:65314"/>
        <dbReference type="ChEBI" id="CHEBI:65315"/>
        <dbReference type="EC" id="5.4.99.12"/>
    </reaction>
</comment>